<evidence type="ECO:0000256" key="4">
    <source>
        <dbReference type="ARBA" id="ARBA00022989"/>
    </source>
</evidence>
<feature type="transmembrane region" description="Helical" evidence="6">
    <location>
        <begin position="242"/>
        <end position="266"/>
    </location>
</feature>
<reference evidence="7" key="1">
    <citation type="submission" date="2019-03" db="EMBL/GenBank/DDBJ databases">
        <title>Long read genome sequence of the mycoparasitic Pythium oligandrum ATCC 38472 isolated from sugarbeet rhizosphere.</title>
        <authorList>
            <person name="Gaulin E."/>
        </authorList>
    </citation>
    <scope>NUCLEOTIDE SEQUENCE</scope>
    <source>
        <strain evidence="7">ATCC 38472_TT</strain>
    </source>
</reference>
<sequence>MTKSNTTSERSPLLLQEPADSLHDAAYAVSPSGAVSVAVAVEKPLLESSDDETSNADVKRELRDLLELAYPVVLTTMLEFLPGFTSIILAGHLESDETKEYVDAATMSTMLTNITGYSIGFGLASALDTLCSQAFGAKRYEKLGVYFQSGLIVIGICLAPIVLINLFTEDLLLLMGQDPRVSELAQVFSRYNLLGLPFVFLYELQRKVLQAQGIMTPLVFIAVLGNIVHVLSGYFLTYHTPAGFAGIALSRSLGNFSLPFFLWIYYKLCPENLTQWWAGWDLPAATEHVGLFLRLGIPGMLMLVMEWWAYEIMSIMAGLLPNSVVAVSAHAVILNIVSMVYMIFLGVSVASNIRVGNHLGANHPNKARLVSWISIALCTALGIFLSLVVFFGRFAIPKLFVNDAVTIASSSTILVAWAPFEIFEGLNCVMQGIFRGTGMQDMAARTNGFAFYVLAVPFAYLLGFQAAWGVEGIWVGFGGGIAVSGLSLVAVFGRWNWQALADAAQSRTAE</sequence>
<comment type="similarity">
    <text evidence="2">Belongs to the multi antimicrobial extrusion (MATE) (TC 2.A.66.1) family.</text>
</comment>
<evidence type="ECO:0000256" key="1">
    <source>
        <dbReference type="ARBA" id="ARBA00004141"/>
    </source>
</evidence>
<feature type="transmembrane region" description="Helical" evidence="6">
    <location>
        <begin position="214"/>
        <end position="236"/>
    </location>
</feature>
<name>A0A8K1CA00_PYTOL</name>
<evidence type="ECO:0008006" key="9">
    <source>
        <dbReference type="Google" id="ProtNLM"/>
    </source>
</evidence>
<dbReference type="AlphaFoldDB" id="A0A8K1CA00"/>
<feature type="transmembrane region" description="Helical" evidence="6">
    <location>
        <begin position="449"/>
        <end position="468"/>
    </location>
</feature>
<dbReference type="EMBL" id="SPLM01000110">
    <property type="protein sequence ID" value="TMW59163.1"/>
    <property type="molecule type" value="Genomic_DNA"/>
</dbReference>
<dbReference type="CDD" id="cd13132">
    <property type="entry name" value="MATE_eukaryotic"/>
    <property type="match status" value="1"/>
</dbReference>
<evidence type="ECO:0000313" key="8">
    <source>
        <dbReference type="Proteomes" id="UP000794436"/>
    </source>
</evidence>
<feature type="transmembrane region" description="Helical" evidence="6">
    <location>
        <begin position="184"/>
        <end position="202"/>
    </location>
</feature>
<feature type="transmembrane region" description="Helical" evidence="6">
    <location>
        <begin position="68"/>
        <end position="90"/>
    </location>
</feature>
<proteinExistence type="inferred from homology"/>
<dbReference type="Proteomes" id="UP000794436">
    <property type="component" value="Unassembled WGS sequence"/>
</dbReference>
<dbReference type="InterPro" id="IPR002528">
    <property type="entry name" value="MATE_fam"/>
</dbReference>
<keyword evidence="8" id="KW-1185">Reference proteome</keyword>
<evidence type="ECO:0000256" key="5">
    <source>
        <dbReference type="ARBA" id="ARBA00023136"/>
    </source>
</evidence>
<accession>A0A8K1CA00</accession>
<dbReference type="GO" id="GO:0016020">
    <property type="term" value="C:membrane"/>
    <property type="evidence" value="ECO:0007669"/>
    <property type="project" value="UniProtKB-SubCell"/>
</dbReference>
<feature type="transmembrane region" description="Helical" evidence="6">
    <location>
        <begin position="404"/>
        <end position="429"/>
    </location>
</feature>
<dbReference type="OrthoDB" id="2126698at2759"/>
<comment type="caution">
    <text evidence="7">The sequence shown here is derived from an EMBL/GenBank/DDBJ whole genome shotgun (WGS) entry which is preliminary data.</text>
</comment>
<feature type="transmembrane region" description="Helical" evidence="6">
    <location>
        <begin position="110"/>
        <end position="131"/>
    </location>
</feature>
<feature type="transmembrane region" description="Helical" evidence="6">
    <location>
        <begin position="143"/>
        <end position="164"/>
    </location>
</feature>
<organism evidence="7 8">
    <name type="scientific">Pythium oligandrum</name>
    <name type="common">Mycoparasitic fungus</name>
    <dbReference type="NCBI Taxonomy" id="41045"/>
    <lineage>
        <taxon>Eukaryota</taxon>
        <taxon>Sar</taxon>
        <taxon>Stramenopiles</taxon>
        <taxon>Oomycota</taxon>
        <taxon>Peronosporomycetes</taxon>
        <taxon>Pythiales</taxon>
        <taxon>Pythiaceae</taxon>
        <taxon>Pythium</taxon>
    </lineage>
</organism>
<keyword evidence="5 6" id="KW-0472">Membrane</keyword>
<evidence type="ECO:0000256" key="6">
    <source>
        <dbReference type="SAM" id="Phobius"/>
    </source>
</evidence>
<dbReference type="PANTHER" id="PTHR11206">
    <property type="entry name" value="MULTIDRUG RESISTANCE PROTEIN"/>
    <property type="match status" value="1"/>
</dbReference>
<dbReference type="GO" id="GO:0042910">
    <property type="term" value="F:xenobiotic transmembrane transporter activity"/>
    <property type="evidence" value="ECO:0007669"/>
    <property type="project" value="InterPro"/>
</dbReference>
<feature type="transmembrane region" description="Helical" evidence="6">
    <location>
        <begin position="291"/>
        <end position="310"/>
    </location>
</feature>
<protein>
    <recommendedName>
        <fullName evidence="9">Multidrug and toxic compound extrusion protein</fullName>
    </recommendedName>
</protein>
<feature type="transmembrane region" description="Helical" evidence="6">
    <location>
        <begin position="369"/>
        <end position="392"/>
    </location>
</feature>
<dbReference type="InterPro" id="IPR045069">
    <property type="entry name" value="MATE_euk"/>
</dbReference>
<keyword evidence="4 6" id="KW-1133">Transmembrane helix</keyword>
<feature type="transmembrane region" description="Helical" evidence="6">
    <location>
        <begin position="330"/>
        <end position="349"/>
    </location>
</feature>
<keyword evidence="3 6" id="KW-0812">Transmembrane</keyword>
<dbReference type="GO" id="GO:0015297">
    <property type="term" value="F:antiporter activity"/>
    <property type="evidence" value="ECO:0007669"/>
    <property type="project" value="InterPro"/>
</dbReference>
<evidence type="ECO:0000256" key="3">
    <source>
        <dbReference type="ARBA" id="ARBA00022692"/>
    </source>
</evidence>
<comment type="subcellular location">
    <subcellularLocation>
        <location evidence="1">Membrane</location>
        <topology evidence="1">Multi-pass membrane protein</topology>
    </subcellularLocation>
</comment>
<dbReference type="GO" id="GO:1990961">
    <property type="term" value="P:xenobiotic detoxification by transmembrane export across the plasma membrane"/>
    <property type="evidence" value="ECO:0007669"/>
    <property type="project" value="InterPro"/>
</dbReference>
<dbReference type="Pfam" id="PF01554">
    <property type="entry name" value="MatE"/>
    <property type="match status" value="2"/>
</dbReference>
<gene>
    <name evidence="7" type="ORF">Poli38472_007308</name>
</gene>
<dbReference type="NCBIfam" id="TIGR00797">
    <property type="entry name" value="matE"/>
    <property type="match status" value="1"/>
</dbReference>
<evidence type="ECO:0000256" key="2">
    <source>
        <dbReference type="ARBA" id="ARBA00010199"/>
    </source>
</evidence>
<feature type="transmembrane region" description="Helical" evidence="6">
    <location>
        <begin position="474"/>
        <end position="497"/>
    </location>
</feature>
<evidence type="ECO:0000313" key="7">
    <source>
        <dbReference type="EMBL" id="TMW59163.1"/>
    </source>
</evidence>